<feature type="transmembrane region" description="Helical" evidence="7">
    <location>
        <begin position="199"/>
        <end position="221"/>
    </location>
</feature>
<evidence type="ECO:0000256" key="5">
    <source>
        <dbReference type="ARBA" id="ARBA00038359"/>
    </source>
</evidence>
<feature type="transmembrane region" description="Helical" evidence="7">
    <location>
        <begin position="20"/>
        <end position="43"/>
    </location>
</feature>
<dbReference type="InterPro" id="IPR052337">
    <property type="entry name" value="SAT4-like"/>
</dbReference>
<proteinExistence type="inferred from homology"/>
<name>A0A8H6CD94_9LECA</name>
<evidence type="ECO:0000256" key="6">
    <source>
        <dbReference type="SAM" id="MobiDB-lite"/>
    </source>
</evidence>
<dbReference type="RefSeq" id="XP_037150710.1">
    <property type="nucleotide sequence ID" value="XM_037293057.1"/>
</dbReference>
<comment type="subcellular location">
    <subcellularLocation>
        <location evidence="1">Membrane</location>
        <topology evidence="1">Multi-pass membrane protein</topology>
    </subcellularLocation>
</comment>
<evidence type="ECO:0000256" key="2">
    <source>
        <dbReference type="ARBA" id="ARBA00022692"/>
    </source>
</evidence>
<organism evidence="9 10">
    <name type="scientific">Letharia lupina</name>
    <dbReference type="NCBI Taxonomy" id="560253"/>
    <lineage>
        <taxon>Eukaryota</taxon>
        <taxon>Fungi</taxon>
        <taxon>Dikarya</taxon>
        <taxon>Ascomycota</taxon>
        <taxon>Pezizomycotina</taxon>
        <taxon>Lecanoromycetes</taxon>
        <taxon>OSLEUM clade</taxon>
        <taxon>Lecanoromycetidae</taxon>
        <taxon>Lecanorales</taxon>
        <taxon>Lecanorineae</taxon>
        <taxon>Parmeliaceae</taxon>
        <taxon>Letharia</taxon>
    </lineage>
</organism>
<evidence type="ECO:0000313" key="10">
    <source>
        <dbReference type="Proteomes" id="UP000593566"/>
    </source>
</evidence>
<evidence type="ECO:0000256" key="1">
    <source>
        <dbReference type="ARBA" id="ARBA00004141"/>
    </source>
</evidence>
<feature type="transmembrane region" description="Helical" evidence="7">
    <location>
        <begin position="138"/>
        <end position="155"/>
    </location>
</feature>
<dbReference type="GeneID" id="59330544"/>
<sequence length="313" mass="35144">MASALPAAHISPARIGQSTFMGLAWGSVALTVLFFTFRIIVRLKVFGRLHADDGLVFFAWIVLLINTILWQFGQDALYENIAVSSGQLYPPPPGFAHAAEQYLRRSVAVIVFFYTGLWSVKFSFLVFFKRLGHNCGGLFWQLLSPLILVPINLLWKVQLSFRKKFALGGIFCITVIIMVFAIIRAIVVSSYSQELDETWLYMWSSIEQAVFACLASFPSLFEKSERAKHQRLPDGNAEGHSDATSRYIFFFSRKSKASQESPSDIVMNKTGQQQASTMTHGSNGSSALWNQHQKPSFHSSEHIPPMNKAHIDV</sequence>
<dbReference type="Proteomes" id="UP000593566">
    <property type="component" value="Unassembled WGS sequence"/>
</dbReference>
<dbReference type="EMBL" id="JACCJB010000014">
    <property type="protein sequence ID" value="KAF6221275.1"/>
    <property type="molecule type" value="Genomic_DNA"/>
</dbReference>
<feature type="region of interest" description="Disordered" evidence="6">
    <location>
        <begin position="260"/>
        <end position="288"/>
    </location>
</feature>
<keyword evidence="3 7" id="KW-1133">Transmembrane helix</keyword>
<protein>
    <recommendedName>
        <fullName evidence="8">Rhodopsin domain-containing protein</fullName>
    </recommendedName>
</protein>
<keyword evidence="10" id="KW-1185">Reference proteome</keyword>
<comment type="caution">
    <text evidence="9">The sequence shown here is derived from an EMBL/GenBank/DDBJ whole genome shotgun (WGS) entry which is preliminary data.</text>
</comment>
<reference evidence="9 10" key="1">
    <citation type="journal article" date="2020" name="Genomics">
        <title>Complete, high-quality genomes from long-read metagenomic sequencing of two wolf lichen thalli reveals enigmatic genome architecture.</title>
        <authorList>
            <person name="McKenzie S.K."/>
            <person name="Walston R.F."/>
            <person name="Allen J.L."/>
        </authorList>
    </citation>
    <scope>NUCLEOTIDE SEQUENCE [LARGE SCALE GENOMIC DNA]</scope>
    <source>
        <strain evidence="9">WasteWater1</strain>
    </source>
</reference>
<dbReference type="Pfam" id="PF20684">
    <property type="entry name" value="Fung_rhodopsin"/>
    <property type="match status" value="1"/>
</dbReference>
<feature type="compositionally biased region" description="Polar residues" evidence="6">
    <location>
        <begin position="269"/>
        <end position="288"/>
    </location>
</feature>
<feature type="transmembrane region" description="Helical" evidence="7">
    <location>
        <begin position="55"/>
        <end position="72"/>
    </location>
</feature>
<evidence type="ECO:0000313" key="9">
    <source>
        <dbReference type="EMBL" id="KAF6221275.1"/>
    </source>
</evidence>
<dbReference type="GO" id="GO:0016020">
    <property type="term" value="C:membrane"/>
    <property type="evidence" value="ECO:0007669"/>
    <property type="project" value="UniProtKB-SubCell"/>
</dbReference>
<keyword evidence="4 7" id="KW-0472">Membrane</keyword>
<keyword evidence="2 7" id="KW-0812">Transmembrane</keyword>
<comment type="similarity">
    <text evidence="5">Belongs to the SAT4 family.</text>
</comment>
<accession>A0A8H6CD94</accession>
<gene>
    <name evidence="9" type="ORF">HO133_002130</name>
</gene>
<dbReference type="PANTHER" id="PTHR33048:SF47">
    <property type="entry name" value="INTEGRAL MEMBRANE PROTEIN-RELATED"/>
    <property type="match status" value="1"/>
</dbReference>
<evidence type="ECO:0000259" key="8">
    <source>
        <dbReference type="Pfam" id="PF20684"/>
    </source>
</evidence>
<evidence type="ECO:0000256" key="4">
    <source>
        <dbReference type="ARBA" id="ARBA00023136"/>
    </source>
</evidence>
<feature type="transmembrane region" description="Helical" evidence="7">
    <location>
        <begin position="107"/>
        <end position="126"/>
    </location>
</feature>
<feature type="domain" description="Rhodopsin" evidence="8">
    <location>
        <begin position="146"/>
        <end position="220"/>
    </location>
</feature>
<feature type="transmembrane region" description="Helical" evidence="7">
    <location>
        <begin position="167"/>
        <end position="187"/>
    </location>
</feature>
<evidence type="ECO:0000256" key="3">
    <source>
        <dbReference type="ARBA" id="ARBA00022989"/>
    </source>
</evidence>
<dbReference type="PANTHER" id="PTHR33048">
    <property type="entry name" value="PTH11-LIKE INTEGRAL MEMBRANE PROTEIN (AFU_ORTHOLOGUE AFUA_5G11245)"/>
    <property type="match status" value="1"/>
</dbReference>
<dbReference type="InterPro" id="IPR049326">
    <property type="entry name" value="Rhodopsin_dom_fungi"/>
</dbReference>
<evidence type="ECO:0000256" key="7">
    <source>
        <dbReference type="SAM" id="Phobius"/>
    </source>
</evidence>
<dbReference type="AlphaFoldDB" id="A0A8H6CD94"/>